<feature type="region of interest" description="Disordered" evidence="3">
    <location>
        <begin position="64"/>
        <end position="85"/>
    </location>
</feature>
<dbReference type="PANTHER" id="PTHR38340:SF1">
    <property type="entry name" value="S-LAYER PROTEIN"/>
    <property type="match status" value="1"/>
</dbReference>
<evidence type="ECO:0000256" key="3">
    <source>
        <dbReference type="SAM" id="MobiDB-lite"/>
    </source>
</evidence>
<sequence length="364" mass="36386">MVRGTEDANSLGSTSLSATIPQILYGFDGADTLTTGGGNDLLFGGDNNDTLSGGAGNDLLSGGNGDDSLLGGDGNDTLTGGAGTNTLNGEAGDDTILHDTGGLILGTYNGGDGIDTLEVAVSEFGGIFQIIQIQHISDASLVNIENVLISGVNGQGDVKIDLSLQSENLNISVLASNTTGNIRVIDGSGNDTITGGVGNDTLFARFGNDVLSGGAGNDILIGGDGADTFTGGMGSDVFSYSRLSIGGLGGNDSTLTAPDTITDFVSGVDKIQMAHGSPTVPGSATSYREAASSGNTIDANLAAANAAFAASGNTVSYYLTDDGNGTGLLFVDSNNRGERDGIANGVIKLVGITQDNFAFTDIID</sequence>
<dbReference type="Proteomes" id="UP000275137">
    <property type="component" value="Unassembled WGS sequence"/>
</dbReference>
<dbReference type="InterPro" id="IPR050557">
    <property type="entry name" value="RTX_toxin/Mannuronan_C5-epim"/>
</dbReference>
<evidence type="ECO:0000256" key="1">
    <source>
        <dbReference type="ARBA" id="ARBA00004613"/>
    </source>
</evidence>
<reference evidence="4 5" key="1">
    <citation type="submission" date="2018-10" db="EMBL/GenBank/DDBJ databases">
        <authorList>
            <person name="Chen W.-M."/>
        </authorList>
    </citation>
    <scope>NUCLEOTIDE SEQUENCE [LARGE SCALE GENOMIC DNA]</scope>
    <source>
        <strain evidence="4 5">H-5</strain>
    </source>
</reference>
<dbReference type="GO" id="GO:0005576">
    <property type="term" value="C:extracellular region"/>
    <property type="evidence" value="ECO:0007669"/>
    <property type="project" value="UniProtKB-SubCell"/>
</dbReference>
<evidence type="ECO:0008006" key="6">
    <source>
        <dbReference type="Google" id="ProtNLM"/>
    </source>
</evidence>
<dbReference type="EMBL" id="RJVP01000003">
    <property type="protein sequence ID" value="ROH86359.1"/>
    <property type="molecule type" value="Genomic_DNA"/>
</dbReference>
<dbReference type="PRINTS" id="PR00313">
    <property type="entry name" value="CABNDNGRPT"/>
</dbReference>
<dbReference type="InterPro" id="IPR011049">
    <property type="entry name" value="Serralysin-like_metalloprot_C"/>
</dbReference>
<evidence type="ECO:0000256" key="2">
    <source>
        <dbReference type="ARBA" id="ARBA00022525"/>
    </source>
</evidence>
<comment type="caution">
    <text evidence="4">The sequence shown here is derived from an EMBL/GenBank/DDBJ whole genome shotgun (WGS) entry which is preliminary data.</text>
</comment>
<keyword evidence="5" id="KW-1185">Reference proteome</keyword>
<organism evidence="4 5">
    <name type="scientific">Pseudomethylobacillus aquaticus</name>
    <dbReference type="NCBI Taxonomy" id="2676064"/>
    <lineage>
        <taxon>Bacteria</taxon>
        <taxon>Pseudomonadati</taxon>
        <taxon>Pseudomonadota</taxon>
        <taxon>Betaproteobacteria</taxon>
        <taxon>Nitrosomonadales</taxon>
        <taxon>Methylophilaceae</taxon>
        <taxon>Pseudomethylobacillus</taxon>
    </lineage>
</organism>
<evidence type="ECO:0000313" key="5">
    <source>
        <dbReference type="Proteomes" id="UP000275137"/>
    </source>
</evidence>
<dbReference type="GO" id="GO:0005509">
    <property type="term" value="F:calcium ion binding"/>
    <property type="evidence" value="ECO:0007669"/>
    <property type="project" value="InterPro"/>
</dbReference>
<dbReference type="Pfam" id="PF00353">
    <property type="entry name" value="HemolysinCabind"/>
    <property type="match status" value="3"/>
</dbReference>
<dbReference type="InterPro" id="IPR001343">
    <property type="entry name" value="Hemolysn_Ca-bd"/>
</dbReference>
<keyword evidence="2" id="KW-0964">Secreted</keyword>
<evidence type="ECO:0000313" key="4">
    <source>
        <dbReference type="EMBL" id="ROH86359.1"/>
    </source>
</evidence>
<dbReference type="PANTHER" id="PTHR38340">
    <property type="entry name" value="S-LAYER PROTEIN"/>
    <property type="match status" value="1"/>
</dbReference>
<dbReference type="SUPFAM" id="SSF51120">
    <property type="entry name" value="beta-Roll"/>
    <property type="match status" value="2"/>
</dbReference>
<proteinExistence type="predicted"/>
<gene>
    <name evidence="4" type="ORF">ED236_08005</name>
</gene>
<comment type="subcellular location">
    <subcellularLocation>
        <location evidence="1">Secreted</location>
    </subcellularLocation>
</comment>
<name>A0A3N0V0M6_9PROT</name>
<dbReference type="InterPro" id="IPR018511">
    <property type="entry name" value="Hemolysin-typ_Ca-bd_CS"/>
</dbReference>
<dbReference type="Gene3D" id="2.150.10.10">
    <property type="entry name" value="Serralysin-like metalloprotease, C-terminal"/>
    <property type="match status" value="3"/>
</dbReference>
<accession>A0A3N0V0M6</accession>
<dbReference type="PROSITE" id="PS00330">
    <property type="entry name" value="HEMOLYSIN_CALCIUM"/>
    <property type="match status" value="4"/>
</dbReference>
<dbReference type="AlphaFoldDB" id="A0A3N0V0M6"/>
<protein>
    <recommendedName>
        <fullName evidence="6">Calcium-binding protein</fullName>
    </recommendedName>
</protein>